<proteinExistence type="predicted"/>
<dbReference type="RefSeq" id="WP_156937906.1">
    <property type="nucleotide sequence ID" value="NZ_JAMYMY010000045.1"/>
</dbReference>
<gene>
    <name evidence="1" type="ORF">NKI33_20630</name>
</gene>
<dbReference type="EMBL" id="JAMYPJ010000031">
    <property type="protein sequence ID" value="MER8935353.1"/>
    <property type="molecule type" value="Genomic_DNA"/>
</dbReference>
<evidence type="ECO:0000313" key="1">
    <source>
        <dbReference type="EMBL" id="MER8935353.1"/>
    </source>
</evidence>
<keyword evidence="2" id="KW-1185">Reference proteome</keyword>
<dbReference type="Proteomes" id="UP001464387">
    <property type="component" value="Unassembled WGS sequence"/>
</dbReference>
<name>A0ABV1YJN0_9HYPH</name>
<comment type="caution">
    <text evidence="1">The sequence shown here is derived from an EMBL/GenBank/DDBJ whole genome shotgun (WGS) entry which is preliminary data.</text>
</comment>
<evidence type="ECO:0000313" key="2">
    <source>
        <dbReference type="Proteomes" id="UP001464387"/>
    </source>
</evidence>
<accession>A0ABV1YJN0</accession>
<organism evidence="1 2">
    <name type="scientific">Mesorhizobium opportunistum</name>
    <dbReference type="NCBI Taxonomy" id="593909"/>
    <lineage>
        <taxon>Bacteria</taxon>
        <taxon>Pseudomonadati</taxon>
        <taxon>Pseudomonadota</taxon>
        <taxon>Alphaproteobacteria</taxon>
        <taxon>Hyphomicrobiales</taxon>
        <taxon>Phyllobacteriaceae</taxon>
        <taxon>Mesorhizobium</taxon>
    </lineage>
</organism>
<protein>
    <submittedName>
        <fullName evidence="1">Uncharacterized protein</fullName>
    </submittedName>
</protein>
<reference evidence="1 2" key="1">
    <citation type="journal article" date="2024" name="Proc. Natl. Acad. Sci. U.S.A.">
        <title>The evolutionary genomics of adaptation to stress in wild rhizobium bacteria.</title>
        <authorList>
            <person name="Kehlet-Delgado H."/>
            <person name="Montoya A.P."/>
            <person name="Jensen K.T."/>
            <person name="Wendlandt C.E."/>
            <person name="Dexheimer C."/>
            <person name="Roberts M."/>
            <person name="Torres Martinez L."/>
            <person name="Friesen M.L."/>
            <person name="Griffitts J.S."/>
            <person name="Porter S.S."/>
        </authorList>
    </citation>
    <scope>NUCLEOTIDE SEQUENCE [LARGE SCALE GENOMIC DNA]</scope>
    <source>
        <strain evidence="1 2">M0729</strain>
    </source>
</reference>
<sequence>MNANDPQWRTLAGALGVTVYQRSKTVWVAAGKYKGQDFEVKARSPQVALALWKEAARYAGSDW</sequence>